<dbReference type="RefSeq" id="WP_182956748.1">
    <property type="nucleotide sequence ID" value="NZ_JABEQM010000004.1"/>
</dbReference>
<proteinExistence type="predicted"/>
<dbReference type="SUPFAM" id="SSF54909">
    <property type="entry name" value="Dimeric alpha+beta barrel"/>
    <property type="match status" value="1"/>
</dbReference>
<dbReference type="PANTHER" id="PTHR33336">
    <property type="entry name" value="QUINOL MONOOXYGENASE YGIN-RELATED"/>
    <property type="match status" value="1"/>
</dbReference>
<dbReference type="EMBL" id="JABEQM010000004">
    <property type="protein sequence ID" value="MBB2201381.1"/>
    <property type="molecule type" value="Genomic_DNA"/>
</dbReference>
<dbReference type="GO" id="GO:0005829">
    <property type="term" value="C:cytosol"/>
    <property type="evidence" value="ECO:0007669"/>
    <property type="project" value="TreeGrafter"/>
</dbReference>
<reference evidence="2 3" key="1">
    <citation type="submission" date="2020-04" db="EMBL/GenBank/DDBJ databases">
        <title>Description of novel Gluconacetobacter.</title>
        <authorList>
            <person name="Sombolestani A."/>
        </authorList>
    </citation>
    <scope>NUCLEOTIDE SEQUENCE [LARGE SCALE GENOMIC DNA]</scope>
    <source>
        <strain evidence="2 3">LMG 27802</strain>
    </source>
</reference>
<gene>
    <name evidence="2" type="ORF">HLH28_07255</name>
</gene>
<dbReference type="PANTHER" id="PTHR33336:SF1">
    <property type="entry name" value="(4S)-4-HYDROXY-5-PHOSPHONOOXYPENTANE-2,3-DIONE ISOMERASE"/>
    <property type="match status" value="1"/>
</dbReference>
<keyword evidence="2" id="KW-0560">Oxidoreductase</keyword>
<dbReference type="InterPro" id="IPR011008">
    <property type="entry name" value="Dimeric_a/b-barrel"/>
</dbReference>
<dbReference type="PROSITE" id="PS51725">
    <property type="entry name" value="ABM"/>
    <property type="match status" value="1"/>
</dbReference>
<dbReference type="InterPro" id="IPR007138">
    <property type="entry name" value="ABM_dom"/>
</dbReference>
<evidence type="ECO:0000259" key="1">
    <source>
        <dbReference type="PROSITE" id="PS51725"/>
    </source>
</evidence>
<evidence type="ECO:0000313" key="3">
    <source>
        <dbReference type="Proteomes" id="UP000578030"/>
    </source>
</evidence>
<dbReference type="Proteomes" id="UP000578030">
    <property type="component" value="Unassembled WGS sequence"/>
</dbReference>
<comment type="caution">
    <text evidence="2">The sequence shown here is derived from an EMBL/GenBank/DDBJ whole genome shotgun (WGS) entry which is preliminary data.</text>
</comment>
<name>A0A7W4K6Q3_9PROT</name>
<sequence>MDARPLTIIAEFETTPETHDRFLEICAYDSAHSVADEPGCERFDVLLPDGEANRVVLFEIYADQAAFDAHLATPHYKVFADGLADLKIRKVQVRMLARHAPLG</sequence>
<feature type="domain" description="ABM" evidence="1">
    <location>
        <begin position="6"/>
        <end position="95"/>
    </location>
</feature>
<keyword evidence="3" id="KW-1185">Reference proteome</keyword>
<dbReference type="Pfam" id="PF03992">
    <property type="entry name" value="ABM"/>
    <property type="match status" value="1"/>
</dbReference>
<keyword evidence="2" id="KW-0503">Monooxygenase</keyword>
<dbReference type="GO" id="GO:0004497">
    <property type="term" value="F:monooxygenase activity"/>
    <property type="evidence" value="ECO:0007669"/>
    <property type="project" value="UniProtKB-KW"/>
</dbReference>
<organism evidence="2 3">
    <name type="scientific">Gluconacetobacter tumulisoli</name>
    <dbReference type="NCBI Taxonomy" id="1286189"/>
    <lineage>
        <taxon>Bacteria</taxon>
        <taxon>Pseudomonadati</taxon>
        <taxon>Pseudomonadota</taxon>
        <taxon>Alphaproteobacteria</taxon>
        <taxon>Acetobacterales</taxon>
        <taxon>Acetobacteraceae</taxon>
        <taxon>Gluconacetobacter</taxon>
    </lineage>
</organism>
<accession>A0A7W4K6Q3</accession>
<evidence type="ECO:0000313" key="2">
    <source>
        <dbReference type="EMBL" id="MBB2201381.1"/>
    </source>
</evidence>
<dbReference type="Gene3D" id="3.30.70.100">
    <property type="match status" value="1"/>
</dbReference>
<protein>
    <submittedName>
        <fullName evidence="2">Antibiotic biosynthesis monooxygenase</fullName>
    </submittedName>
</protein>
<dbReference type="AlphaFoldDB" id="A0A7W4K6Q3"/>
<dbReference type="InterPro" id="IPR050744">
    <property type="entry name" value="AI-2_Isomerase_LsrG"/>
</dbReference>